<protein>
    <submittedName>
        <fullName evidence="1">Uncharacterized protein</fullName>
    </submittedName>
</protein>
<dbReference type="EMBL" id="CABPSN010000002">
    <property type="protein sequence ID" value="VVD96739.1"/>
    <property type="molecule type" value="Genomic_DNA"/>
</dbReference>
<dbReference type="OrthoDB" id="2988637at2"/>
<evidence type="ECO:0000313" key="2">
    <source>
        <dbReference type="Proteomes" id="UP000366819"/>
    </source>
</evidence>
<sequence length="250" mass="27911">MLNRIVVGDLASAASELRNVLSDLRLRLLRMEVASRALQDGPKNAHNAPMYGPYLGRAYLETACTALLARMDPFRVLAAKRHQEASYYAFESRSKSGIQWSGDIVSPDKPTSQMWAINTRENGCRSLFGPWTNEVIWIPAFERLGDAVANSTVVHAWVSDLSNKQPEGFCAELRSSLEGLFSKFSKGVHSELLANQHAVFDSVSIESDFHSVAQRLTCFALLSHFSDHFLYRLSADKALDIANRIGSFWK</sequence>
<evidence type="ECO:0000313" key="1">
    <source>
        <dbReference type="EMBL" id="VVD96739.1"/>
    </source>
</evidence>
<gene>
    <name evidence="1" type="ORF">PAQ31011_01927</name>
</gene>
<dbReference type="RefSeq" id="WP_150575559.1">
    <property type="nucleotide sequence ID" value="NZ_CABPSN010000002.1"/>
</dbReference>
<organism evidence="1 2">
    <name type="scientific">Pandoraea aquatica</name>
    <dbReference type="NCBI Taxonomy" id="2508290"/>
    <lineage>
        <taxon>Bacteria</taxon>
        <taxon>Pseudomonadati</taxon>
        <taxon>Pseudomonadota</taxon>
        <taxon>Betaproteobacteria</taxon>
        <taxon>Burkholderiales</taxon>
        <taxon>Burkholderiaceae</taxon>
        <taxon>Pandoraea</taxon>
    </lineage>
</organism>
<dbReference type="AlphaFoldDB" id="A0A5E4UET4"/>
<keyword evidence="2" id="KW-1185">Reference proteome</keyword>
<proteinExistence type="predicted"/>
<dbReference type="Proteomes" id="UP000366819">
    <property type="component" value="Unassembled WGS sequence"/>
</dbReference>
<reference evidence="1 2" key="1">
    <citation type="submission" date="2019-08" db="EMBL/GenBank/DDBJ databases">
        <authorList>
            <person name="Peeters C."/>
        </authorList>
    </citation>
    <scope>NUCLEOTIDE SEQUENCE [LARGE SCALE GENOMIC DNA]</scope>
    <source>
        <strain evidence="1 2">LMG 31011</strain>
    </source>
</reference>
<accession>A0A5E4UET4</accession>
<name>A0A5E4UET4_9BURK</name>